<evidence type="ECO:0000256" key="3">
    <source>
        <dbReference type="ARBA" id="ARBA00022750"/>
    </source>
</evidence>
<dbReference type="InterPro" id="IPR001461">
    <property type="entry name" value="Aspartic_peptidase_A1"/>
</dbReference>
<dbReference type="GO" id="GO:0006508">
    <property type="term" value="P:proteolysis"/>
    <property type="evidence" value="ECO:0007669"/>
    <property type="project" value="UniProtKB-KW"/>
</dbReference>
<evidence type="ECO:0000256" key="1">
    <source>
        <dbReference type="ARBA" id="ARBA00007447"/>
    </source>
</evidence>
<feature type="domain" description="Peptidase A1" evidence="5">
    <location>
        <begin position="1"/>
        <end position="320"/>
    </location>
</feature>
<dbReference type="AlphaFoldDB" id="A0A812Y6K1"/>
<evidence type="ECO:0000313" key="7">
    <source>
        <dbReference type="Proteomes" id="UP000649617"/>
    </source>
</evidence>
<dbReference type="Proteomes" id="UP000649617">
    <property type="component" value="Unassembled WGS sequence"/>
</dbReference>
<dbReference type="PROSITE" id="PS51767">
    <property type="entry name" value="PEPTIDASE_A1"/>
    <property type="match status" value="1"/>
</dbReference>
<proteinExistence type="inferred from homology"/>
<dbReference type="Pfam" id="PF00026">
    <property type="entry name" value="Asp"/>
    <property type="match status" value="1"/>
</dbReference>
<comment type="similarity">
    <text evidence="1">Belongs to the peptidase A1 family.</text>
</comment>
<evidence type="ECO:0000313" key="6">
    <source>
        <dbReference type="EMBL" id="CAE7762238.1"/>
    </source>
</evidence>
<evidence type="ECO:0000256" key="2">
    <source>
        <dbReference type="ARBA" id="ARBA00022670"/>
    </source>
</evidence>
<dbReference type="PROSITE" id="PS00141">
    <property type="entry name" value="ASP_PROTEASE"/>
    <property type="match status" value="1"/>
</dbReference>
<dbReference type="PANTHER" id="PTHR47966:SF51">
    <property type="entry name" value="BETA-SITE APP-CLEAVING ENZYME, ISOFORM A-RELATED"/>
    <property type="match status" value="1"/>
</dbReference>
<sequence length="320" mass="35794">MTCLLDTGSSDLWIPSKLCKACKHIEHRFNANKSSTFLPALHMTPEGYAPRAMQISYGSGTILGYEAQDTVTFAGRTIHNQSFLIVEDELLPENREWDGICGFGWDTIAQMGRPLYSNLQRMGSKAMYTFVPEDSTSARLYVGPFPQHAVQPGTVVWTDAEKAFPEGKKTFWFITGGIAVHKKKPHSARFLVDTGTNQVLLAPRKLYTSIMQSVLPERLYDDLCYELEPVYCDCSILERSRDLPPLRIFISGRPFELPVREMFIPVHREYGQGTNCILAIQPNNINVGDTMPGQSRLPLPGGLGGILGGLERKWETVAYS</sequence>
<dbReference type="EMBL" id="CAJNIZ010047095">
    <property type="protein sequence ID" value="CAE7762238.1"/>
    <property type="molecule type" value="Genomic_DNA"/>
</dbReference>
<keyword evidence="3" id="KW-0064">Aspartyl protease</keyword>
<dbReference type="InterPro" id="IPR034164">
    <property type="entry name" value="Pepsin-like_dom"/>
</dbReference>
<dbReference type="SUPFAM" id="SSF50630">
    <property type="entry name" value="Acid proteases"/>
    <property type="match status" value="1"/>
</dbReference>
<dbReference type="InterPro" id="IPR001969">
    <property type="entry name" value="Aspartic_peptidase_AS"/>
</dbReference>
<dbReference type="GO" id="GO:0004190">
    <property type="term" value="F:aspartic-type endopeptidase activity"/>
    <property type="evidence" value="ECO:0007669"/>
    <property type="project" value="UniProtKB-KW"/>
</dbReference>
<accession>A0A812Y6K1</accession>
<protein>
    <submittedName>
        <fullName evidence="6">CardB protein</fullName>
    </submittedName>
</protein>
<dbReference type="InterPro" id="IPR021109">
    <property type="entry name" value="Peptidase_aspartic_dom_sf"/>
</dbReference>
<dbReference type="OrthoDB" id="771136at2759"/>
<dbReference type="Gene3D" id="2.40.70.10">
    <property type="entry name" value="Acid Proteases"/>
    <property type="match status" value="2"/>
</dbReference>
<evidence type="ECO:0000259" key="5">
    <source>
        <dbReference type="PROSITE" id="PS51767"/>
    </source>
</evidence>
<keyword evidence="2" id="KW-0645">Protease</keyword>
<dbReference type="CDD" id="cd05471">
    <property type="entry name" value="pepsin_like"/>
    <property type="match status" value="1"/>
</dbReference>
<gene>
    <name evidence="6" type="primary">cardB</name>
    <name evidence="6" type="ORF">SPIL2461_LOCUS22263</name>
</gene>
<reference evidence="6" key="1">
    <citation type="submission" date="2021-02" db="EMBL/GenBank/DDBJ databases">
        <authorList>
            <person name="Dougan E. K."/>
            <person name="Rhodes N."/>
            <person name="Thang M."/>
            <person name="Chan C."/>
        </authorList>
    </citation>
    <scope>NUCLEOTIDE SEQUENCE</scope>
</reference>
<keyword evidence="4" id="KW-0378">Hydrolase</keyword>
<name>A0A812Y6K1_SYMPI</name>
<dbReference type="PANTHER" id="PTHR47966">
    <property type="entry name" value="BETA-SITE APP-CLEAVING ENZYME, ISOFORM A-RELATED"/>
    <property type="match status" value="1"/>
</dbReference>
<organism evidence="6 7">
    <name type="scientific">Symbiodinium pilosum</name>
    <name type="common">Dinoflagellate</name>
    <dbReference type="NCBI Taxonomy" id="2952"/>
    <lineage>
        <taxon>Eukaryota</taxon>
        <taxon>Sar</taxon>
        <taxon>Alveolata</taxon>
        <taxon>Dinophyceae</taxon>
        <taxon>Suessiales</taxon>
        <taxon>Symbiodiniaceae</taxon>
        <taxon>Symbiodinium</taxon>
    </lineage>
</organism>
<keyword evidence="7" id="KW-1185">Reference proteome</keyword>
<dbReference type="InterPro" id="IPR033121">
    <property type="entry name" value="PEPTIDASE_A1"/>
</dbReference>
<feature type="non-terminal residue" evidence="6">
    <location>
        <position position="320"/>
    </location>
</feature>
<comment type="caution">
    <text evidence="6">The sequence shown here is derived from an EMBL/GenBank/DDBJ whole genome shotgun (WGS) entry which is preliminary data.</text>
</comment>
<evidence type="ECO:0000256" key="4">
    <source>
        <dbReference type="ARBA" id="ARBA00022801"/>
    </source>
</evidence>